<proteinExistence type="predicted"/>
<keyword evidence="1" id="KW-0472">Membrane</keyword>
<evidence type="ECO:0000313" key="3">
    <source>
        <dbReference type="Proteomes" id="UP000317716"/>
    </source>
</evidence>
<dbReference type="EMBL" id="VBOS01000251">
    <property type="protein sequence ID" value="TMQ54716.1"/>
    <property type="molecule type" value="Genomic_DNA"/>
</dbReference>
<keyword evidence="1" id="KW-1133">Transmembrane helix</keyword>
<keyword evidence="1" id="KW-0812">Transmembrane</keyword>
<name>A0A538STL4_UNCEI</name>
<comment type="caution">
    <text evidence="2">The sequence shown here is derived from an EMBL/GenBank/DDBJ whole genome shotgun (WGS) entry which is preliminary data.</text>
</comment>
<feature type="transmembrane region" description="Helical" evidence="1">
    <location>
        <begin position="109"/>
        <end position="128"/>
    </location>
</feature>
<evidence type="ECO:0000256" key="1">
    <source>
        <dbReference type="SAM" id="Phobius"/>
    </source>
</evidence>
<gene>
    <name evidence="2" type="ORF">E6K72_07400</name>
</gene>
<feature type="transmembrane region" description="Helical" evidence="1">
    <location>
        <begin position="77"/>
        <end position="97"/>
    </location>
</feature>
<evidence type="ECO:0000313" key="2">
    <source>
        <dbReference type="EMBL" id="TMQ54716.1"/>
    </source>
</evidence>
<reference evidence="2 3" key="1">
    <citation type="journal article" date="2019" name="Nat. Microbiol.">
        <title>Mediterranean grassland soil C-N compound turnover is dependent on rainfall and depth, and is mediated by genomically divergent microorganisms.</title>
        <authorList>
            <person name="Diamond S."/>
            <person name="Andeer P.F."/>
            <person name="Li Z."/>
            <person name="Crits-Christoph A."/>
            <person name="Burstein D."/>
            <person name="Anantharaman K."/>
            <person name="Lane K.R."/>
            <person name="Thomas B.C."/>
            <person name="Pan C."/>
            <person name="Northen T.R."/>
            <person name="Banfield J.F."/>
        </authorList>
    </citation>
    <scope>NUCLEOTIDE SEQUENCE [LARGE SCALE GENOMIC DNA]</scope>
    <source>
        <strain evidence="2">WS_2</strain>
    </source>
</reference>
<sequence length="129" mass="13892">MTLTARILRLAAPLLGICSVLMILAATNLFFASWFFVRDRPFWALFWAGGGAAFVVYAVVTLLALAKRIPAQVFDAVRPVLLLGAALLALAGAAWPIQTEIRWRQTGDFEAYGVVIGLIMLADGVASLV</sequence>
<accession>A0A538STL4</accession>
<dbReference type="Proteomes" id="UP000317716">
    <property type="component" value="Unassembled WGS sequence"/>
</dbReference>
<protein>
    <submittedName>
        <fullName evidence="2">Uncharacterized protein</fullName>
    </submittedName>
</protein>
<organism evidence="2 3">
    <name type="scientific">Eiseniibacteriota bacterium</name>
    <dbReference type="NCBI Taxonomy" id="2212470"/>
    <lineage>
        <taxon>Bacteria</taxon>
        <taxon>Candidatus Eiseniibacteriota</taxon>
    </lineage>
</organism>
<feature type="transmembrane region" description="Helical" evidence="1">
    <location>
        <begin position="12"/>
        <end position="36"/>
    </location>
</feature>
<feature type="non-terminal residue" evidence="2">
    <location>
        <position position="129"/>
    </location>
</feature>
<dbReference type="AlphaFoldDB" id="A0A538STL4"/>
<feature type="transmembrane region" description="Helical" evidence="1">
    <location>
        <begin position="42"/>
        <end position="65"/>
    </location>
</feature>